<organism evidence="10 11">
    <name type="scientific">Microbulbifer okhotskensis</name>
    <dbReference type="NCBI Taxonomy" id="2926617"/>
    <lineage>
        <taxon>Bacteria</taxon>
        <taxon>Pseudomonadati</taxon>
        <taxon>Pseudomonadota</taxon>
        <taxon>Gammaproteobacteria</taxon>
        <taxon>Cellvibrionales</taxon>
        <taxon>Microbulbiferaceae</taxon>
        <taxon>Microbulbifer</taxon>
    </lineage>
</organism>
<feature type="binding site" evidence="8">
    <location>
        <position position="288"/>
    </location>
    <ligand>
        <name>Fe cation</name>
        <dbReference type="ChEBI" id="CHEBI:24875"/>
    </ligand>
</feature>
<evidence type="ECO:0000313" key="11">
    <source>
        <dbReference type="Proteomes" id="UP001139028"/>
    </source>
</evidence>
<feature type="binding site" evidence="8">
    <location>
        <position position="294"/>
    </location>
    <ligand>
        <name>Fe cation</name>
        <dbReference type="ChEBI" id="CHEBI:24875"/>
    </ligand>
</feature>
<gene>
    <name evidence="10" type="ORF">MO867_19635</name>
</gene>
<comment type="similarity">
    <text evidence="2">Belongs to the homogentisate dioxygenase family.</text>
</comment>
<evidence type="ECO:0000256" key="1">
    <source>
        <dbReference type="ARBA" id="ARBA00001962"/>
    </source>
</evidence>
<evidence type="ECO:0000259" key="9">
    <source>
        <dbReference type="Pfam" id="PF20510"/>
    </source>
</evidence>
<dbReference type="InterPro" id="IPR011051">
    <property type="entry name" value="RmlC_Cupin_sf"/>
</dbReference>
<dbReference type="Proteomes" id="UP001139028">
    <property type="component" value="Unassembled WGS sequence"/>
</dbReference>
<dbReference type="InterPro" id="IPR046452">
    <property type="entry name" value="HgmA_N"/>
</dbReference>
<dbReference type="Gene3D" id="2.60.120.10">
    <property type="entry name" value="Jelly Rolls"/>
    <property type="match status" value="1"/>
</dbReference>
<dbReference type="Pfam" id="PF20510">
    <property type="entry name" value="HgmA_N"/>
    <property type="match status" value="1"/>
</dbReference>
<comment type="caution">
    <text evidence="10">The sequence shown here is derived from an EMBL/GenBank/DDBJ whole genome shotgun (WGS) entry which is preliminary data.</text>
</comment>
<dbReference type="GO" id="GO:0005737">
    <property type="term" value="C:cytoplasm"/>
    <property type="evidence" value="ECO:0007669"/>
    <property type="project" value="TreeGrafter"/>
</dbReference>
<feature type="binding site" evidence="8">
    <location>
        <position position="324"/>
    </location>
    <ligand>
        <name>homogentisate</name>
        <dbReference type="ChEBI" id="CHEBI:16169"/>
    </ligand>
</feature>
<evidence type="ECO:0000256" key="7">
    <source>
        <dbReference type="PIRSR" id="PIRSR605708-1"/>
    </source>
</evidence>
<keyword evidence="3 8" id="KW-0479">Metal-binding</keyword>
<reference evidence="10" key="1">
    <citation type="journal article" date="2022" name="Arch. Microbiol.">
        <title>Microbulbifer okhotskensis sp. nov., isolated from a deep bottom sediment of the Okhotsk Sea.</title>
        <authorList>
            <person name="Romanenko L."/>
            <person name="Kurilenko V."/>
            <person name="Otstavnykh N."/>
            <person name="Velansky P."/>
            <person name="Isaeva M."/>
            <person name="Mikhailov V."/>
        </authorList>
    </citation>
    <scope>NUCLEOTIDE SEQUENCE</scope>
    <source>
        <strain evidence="10">OS29</strain>
    </source>
</reference>
<dbReference type="AlphaFoldDB" id="A0A9X2EQI4"/>
<comment type="cofactor">
    <cofactor evidence="1 8">
        <name>Fe cation</name>
        <dbReference type="ChEBI" id="CHEBI:24875"/>
    </cofactor>
</comment>
<dbReference type="PANTHER" id="PTHR11056:SF0">
    <property type="entry name" value="HOMOGENTISATE 1,2-DIOXYGENASE"/>
    <property type="match status" value="1"/>
</dbReference>
<evidence type="ECO:0000256" key="2">
    <source>
        <dbReference type="ARBA" id="ARBA00007757"/>
    </source>
</evidence>
<dbReference type="GO" id="GO:0046872">
    <property type="term" value="F:metal ion binding"/>
    <property type="evidence" value="ECO:0007669"/>
    <property type="project" value="UniProtKB-KW"/>
</dbReference>
<dbReference type="PANTHER" id="PTHR11056">
    <property type="entry name" value="HOMOGENTISATE 1,2-DIOXYGENASE"/>
    <property type="match status" value="1"/>
</dbReference>
<proteinExistence type="inferred from homology"/>
<evidence type="ECO:0000256" key="8">
    <source>
        <dbReference type="PIRSR" id="PIRSR605708-2"/>
    </source>
</evidence>
<name>A0A9X2EQI4_9GAMM</name>
<dbReference type="RefSeq" id="WP_252472264.1">
    <property type="nucleotide sequence ID" value="NZ_JALBWM010000148.1"/>
</dbReference>
<feature type="domain" description="Homogentisate 1,2-dioxygenase N-terminal" evidence="9">
    <location>
        <begin position="90"/>
        <end position="233"/>
    </location>
</feature>
<evidence type="ECO:0000256" key="4">
    <source>
        <dbReference type="ARBA" id="ARBA00022964"/>
    </source>
</evidence>
<keyword evidence="11" id="KW-1185">Reference proteome</keyword>
<dbReference type="SUPFAM" id="SSF51182">
    <property type="entry name" value="RmlC-like cupins"/>
    <property type="match status" value="1"/>
</dbReference>
<dbReference type="EC" id="1.13.11.5" evidence="10"/>
<keyword evidence="5 10" id="KW-0560">Oxidoreductase</keyword>
<sequence length="376" mass="42905">MKQWISFPRTEGNTSRQAHADFPANSFEREMGKEGFFGPCTHFYHRHPPTGWSRIEGPLRPHAFDSTQMVHSGKSPWDQRLILRNANSQVGLWVCRESMDHLVRNADGDQLLFVHNGSGELFCDFGHLSLRDGDYIMLPRGTLWRLTPAEEEPLALFMVEATGSHFQLPEKGIVGPNAIFDQAVLDVPAIDQSFRDQQEEEEWQVVVKARQQLSTITYPFNPLDACGWTGDNLAVRINWRDIRPLMSHRYHLPPSAHTTFVAQGFVVATFVPRPIESDPGALKVPFFHNNDDFDELIFYHRGNFFSRDNIHSGMLTLHPMGFTHGPHPKAFATGARHARKETDEVAVMIDSRSPWDILPDAHAVELTDYVNSWKER</sequence>
<evidence type="ECO:0000256" key="3">
    <source>
        <dbReference type="ARBA" id="ARBA00022723"/>
    </source>
</evidence>
<keyword evidence="4" id="KW-0223">Dioxygenase</keyword>
<dbReference type="GO" id="GO:0004411">
    <property type="term" value="F:homogentisate 1,2-dioxygenase activity"/>
    <property type="evidence" value="ECO:0007669"/>
    <property type="project" value="UniProtKB-EC"/>
</dbReference>
<evidence type="ECO:0000256" key="6">
    <source>
        <dbReference type="ARBA" id="ARBA00023004"/>
    </source>
</evidence>
<accession>A0A9X2EQI4</accession>
<dbReference type="GO" id="GO:0006559">
    <property type="term" value="P:L-phenylalanine catabolic process"/>
    <property type="evidence" value="ECO:0007669"/>
    <property type="project" value="InterPro"/>
</dbReference>
<dbReference type="EMBL" id="JALBWM010000148">
    <property type="protein sequence ID" value="MCO1336547.1"/>
    <property type="molecule type" value="Genomic_DNA"/>
</dbReference>
<keyword evidence="6 8" id="KW-0408">Iron</keyword>
<protein>
    <submittedName>
        <fullName evidence="10">Homogentisate 1,2-dioxygenase</fullName>
        <ecNumber evidence="10">1.13.11.5</ecNumber>
    </submittedName>
</protein>
<dbReference type="InterPro" id="IPR005708">
    <property type="entry name" value="Homogentis_dOase"/>
</dbReference>
<evidence type="ECO:0000256" key="5">
    <source>
        <dbReference type="ARBA" id="ARBA00023002"/>
    </source>
</evidence>
<feature type="binding site" evidence="8">
    <location>
        <position position="324"/>
    </location>
    <ligand>
        <name>Fe cation</name>
        <dbReference type="ChEBI" id="CHEBI:24875"/>
    </ligand>
</feature>
<evidence type="ECO:0000313" key="10">
    <source>
        <dbReference type="EMBL" id="MCO1336547.1"/>
    </source>
</evidence>
<dbReference type="InterPro" id="IPR014710">
    <property type="entry name" value="RmlC-like_jellyroll"/>
</dbReference>
<feature type="active site" description="Proton acceptor" evidence="7">
    <location>
        <position position="251"/>
    </location>
</feature>
<dbReference type="CDD" id="cd02208">
    <property type="entry name" value="cupin_RmlC-like"/>
    <property type="match status" value="1"/>
</dbReference>
<dbReference type="GO" id="GO:0006570">
    <property type="term" value="P:tyrosine metabolic process"/>
    <property type="evidence" value="ECO:0007669"/>
    <property type="project" value="InterPro"/>
</dbReference>